<feature type="compositionally biased region" description="Pro residues" evidence="1">
    <location>
        <begin position="278"/>
        <end position="290"/>
    </location>
</feature>
<organism evidence="2">
    <name type="scientific">Salix viminalis</name>
    <name type="common">Common osier</name>
    <name type="synonym">Basket willow</name>
    <dbReference type="NCBI Taxonomy" id="40686"/>
    <lineage>
        <taxon>Eukaryota</taxon>
        <taxon>Viridiplantae</taxon>
        <taxon>Streptophyta</taxon>
        <taxon>Embryophyta</taxon>
        <taxon>Tracheophyta</taxon>
        <taxon>Spermatophyta</taxon>
        <taxon>Magnoliopsida</taxon>
        <taxon>eudicotyledons</taxon>
        <taxon>Gunneridae</taxon>
        <taxon>Pentapetalae</taxon>
        <taxon>rosids</taxon>
        <taxon>fabids</taxon>
        <taxon>Malpighiales</taxon>
        <taxon>Salicaceae</taxon>
        <taxon>Saliceae</taxon>
        <taxon>Salix</taxon>
    </lineage>
</organism>
<feature type="region of interest" description="Disordered" evidence="1">
    <location>
        <begin position="259"/>
        <end position="291"/>
    </location>
</feature>
<dbReference type="AlphaFoldDB" id="A0A6N2LGE8"/>
<sequence length="310" mass="33747">MGVEVAKRLIDSEGSSNHLESYEVMAHENALPARKSSSSSASSESSARSSEVEKDDPANPFVEINQADVESSRGPLFTEEVSGHNLVISTQQLPLPSPQSNVTPGYDPNRLPSSIFAKPSNPAEWSVTSNESLFSIYMGNGSFSRDNAFMLYKSGDPPKLDHETSNASPSLIPVIEVESNDRKDKNTSIETEVKGKESSDSEEMEPTSTADIDTRKEVWAATEKISRQEKMPPVEEVQVSFSSSNRSFQFPLLDAASGRTNSFHEVMGKLPSEKPSQQEPPKPAETPPGTNPKAAGNCWFPCFSCFSFGC</sequence>
<dbReference type="EMBL" id="CAADRP010001530">
    <property type="protein sequence ID" value="VFU39600.1"/>
    <property type="molecule type" value="Genomic_DNA"/>
</dbReference>
<dbReference type="PANTHER" id="PTHR33673:SF36">
    <property type="entry name" value="MYB-LIKE PROTEIN Q"/>
    <property type="match status" value="1"/>
</dbReference>
<dbReference type="PANTHER" id="PTHR33673">
    <property type="entry name" value="SUPPRESSOR SRP40-LIKE PROTEIN"/>
    <property type="match status" value="1"/>
</dbReference>
<feature type="compositionally biased region" description="Basic and acidic residues" evidence="1">
    <location>
        <begin position="179"/>
        <end position="199"/>
    </location>
</feature>
<evidence type="ECO:0000256" key="1">
    <source>
        <dbReference type="SAM" id="MobiDB-lite"/>
    </source>
</evidence>
<proteinExistence type="predicted"/>
<evidence type="ECO:0000313" key="2">
    <source>
        <dbReference type="EMBL" id="VFU39600.1"/>
    </source>
</evidence>
<accession>A0A6N2LGE8</accession>
<name>A0A6N2LGE8_SALVM</name>
<feature type="region of interest" description="Disordered" evidence="1">
    <location>
        <begin position="178"/>
        <end position="216"/>
    </location>
</feature>
<reference evidence="2" key="1">
    <citation type="submission" date="2019-03" db="EMBL/GenBank/DDBJ databases">
        <authorList>
            <person name="Mank J."/>
            <person name="Almeida P."/>
        </authorList>
    </citation>
    <scope>NUCLEOTIDE SEQUENCE</scope>
    <source>
        <strain evidence="2">78183</strain>
    </source>
</reference>
<gene>
    <name evidence="2" type="ORF">SVIM_LOCUS220893</name>
</gene>
<protein>
    <submittedName>
        <fullName evidence="2">Uncharacterized protein</fullName>
    </submittedName>
</protein>
<feature type="compositionally biased region" description="Low complexity" evidence="1">
    <location>
        <begin position="36"/>
        <end position="49"/>
    </location>
</feature>
<feature type="compositionally biased region" description="Basic and acidic residues" evidence="1">
    <location>
        <begin position="1"/>
        <end position="11"/>
    </location>
</feature>
<feature type="region of interest" description="Disordered" evidence="1">
    <location>
        <begin position="1"/>
        <end position="73"/>
    </location>
</feature>